<sequence length="257" mass="29659">MPAKTLFKKQGDKFRAKFFYEIETWCIVNFANIRRYLFEKAINPAAVFFYSGKKDWDKSEHYITTCVPFAVEQSSQFNQKGRSKKIWSVFVNDSTIKEIPIRDVENGSAVSWKTAMWGTHRDKCLLDIISRRYDDILAFKSNSGLLMNEGPQFRPLPTKTDSETPEDFEAKVKKFKDNHEYLPEYVGKYVLDTDKVHAGCFHLPDDPDDVCKIMGKDEAYLRTRGGKAGLELFKAPHIIISASRSFSVYSEVDFMIP</sequence>
<feature type="non-terminal residue" evidence="1">
    <location>
        <position position="257"/>
    </location>
</feature>
<proteinExistence type="predicted"/>
<gene>
    <name evidence="1" type="ORF">S01H1_56805</name>
</gene>
<name>X0X968_9ZZZZ</name>
<protein>
    <submittedName>
        <fullName evidence="1">Uncharacterized protein</fullName>
    </submittedName>
</protein>
<organism evidence="1">
    <name type="scientific">marine sediment metagenome</name>
    <dbReference type="NCBI Taxonomy" id="412755"/>
    <lineage>
        <taxon>unclassified sequences</taxon>
        <taxon>metagenomes</taxon>
        <taxon>ecological metagenomes</taxon>
    </lineage>
</organism>
<comment type="caution">
    <text evidence="1">The sequence shown here is derived from an EMBL/GenBank/DDBJ whole genome shotgun (WGS) entry which is preliminary data.</text>
</comment>
<dbReference type="EMBL" id="BARS01037013">
    <property type="protein sequence ID" value="GAG21471.1"/>
    <property type="molecule type" value="Genomic_DNA"/>
</dbReference>
<reference evidence="1" key="1">
    <citation type="journal article" date="2014" name="Front. Microbiol.">
        <title>High frequency of phylogenetically diverse reductive dehalogenase-homologous genes in deep subseafloor sedimentary metagenomes.</title>
        <authorList>
            <person name="Kawai M."/>
            <person name="Futagami T."/>
            <person name="Toyoda A."/>
            <person name="Takaki Y."/>
            <person name="Nishi S."/>
            <person name="Hori S."/>
            <person name="Arai W."/>
            <person name="Tsubouchi T."/>
            <person name="Morono Y."/>
            <person name="Uchiyama I."/>
            <person name="Ito T."/>
            <person name="Fujiyama A."/>
            <person name="Inagaki F."/>
            <person name="Takami H."/>
        </authorList>
    </citation>
    <scope>NUCLEOTIDE SEQUENCE</scope>
    <source>
        <strain evidence="1">Expedition CK06-06</strain>
    </source>
</reference>
<dbReference type="AlphaFoldDB" id="X0X968"/>
<evidence type="ECO:0000313" key="1">
    <source>
        <dbReference type="EMBL" id="GAG21471.1"/>
    </source>
</evidence>
<accession>X0X968</accession>